<keyword evidence="3" id="KW-1185">Reference proteome</keyword>
<keyword evidence="1" id="KW-0812">Transmembrane</keyword>
<keyword evidence="1" id="KW-0472">Membrane</keyword>
<proteinExistence type="predicted"/>
<accession>A0A3M2LBD4</accession>
<name>A0A3M2LBD4_9NOCA</name>
<dbReference type="OrthoDB" id="4565754at2"/>
<dbReference type="Proteomes" id="UP000279275">
    <property type="component" value="Unassembled WGS sequence"/>
</dbReference>
<comment type="caution">
    <text evidence="2">The sequence shown here is derived from an EMBL/GenBank/DDBJ whole genome shotgun (WGS) entry which is preliminary data.</text>
</comment>
<dbReference type="EMBL" id="RFFH01000001">
    <property type="protein sequence ID" value="RMI34837.1"/>
    <property type="molecule type" value="Genomic_DNA"/>
</dbReference>
<reference evidence="2 3" key="1">
    <citation type="submission" date="2018-10" db="EMBL/GenBank/DDBJ databases">
        <title>Isolation from cow dung.</title>
        <authorList>
            <person name="Ling L."/>
        </authorList>
    </citation>
    <scope>NUCLEOTIDE SEQUENCE [LARGE SCALE GENOMIC DNA]</scope>
    <source>
        <strain evidence="2 3">NEAU-LL90</strain>
    </source>
</reference>
<evidence type="ECO:0000313" key="3">
    <source>
        <dbReference type="Proteomes" id="UP000279275"/>
    </source>
</evidence>
<dbReference type="RefSeq" id="WP_122185807.1">
    <property type="nucleotide sequence ID" value="NZ_RFFH01000001.1"/>
</dbReference>
<feature type="transmembrane region" description="Helical" evidence="1">
    <location>
        <begin position="48"/>
        <end position="77"/>
    </location>
</feature>
<gene>
    <name evidence="2" type="ORF">EBN03_00145</name>
</gene>
<evidence type="ECO:0000256" key="1">
    <source>
        <dbReference type="SAM" id="Phobius"/>
    </source>
</evidence>
<feature type="transmembrane region" description="Helical" evidence="1">
    <location>
        <begin position="12"/>
        <end position="36"/>
    </location>
</feature>
<organism evidence="2 3">
    <name type="scientific">Nocardia stercoris</name>
    <dbReference type="NCBI Taxonomy" id="2483361"/>
    <lineage>
        <taxon>Bacteria</taxon>
        <taxon>Bacillati</taxon>
        <taxon>Actinomycetota</taxon>
        <taxon>Actinomycetes</taxon>
        <taxon>Mycobacteriales</taxon>
        <taxon>Nocardiaceae</taxon>
        <taxon>Nocardia</taxon>
    </lineage>
</organism>
<keyword evidence="1" id="KW-1133">Transmembrane helix</keyword>
<evidence type="ECO:0000313" key="2">
    <source>
        <dbReference type="EMBL" id="RMI34837.1"/>
    </source>
</evidence>
<protein>
    <submittedName>
        <fullName evidence="2">Uncharacterized protein</fullName>
    </submittedName>
</protein>
<dbReference type="AlphaFoldDB" id="A0A3M2LBD4"/>
<sequence length="104" mass="11035">MTFTAWVSARKWLLSGLAMAVVGYVVLRAVLTALSARAGFGSPDGPTLAFLAVAAMVSALRGLLLIVVPAVVAYRLASWAVGRFLSRPSKHDPKSPVVQQNQRS</sequence>